<dbReference type="PATRIC" id="fig|1242965.3.peg.1757"/>
<comment type="caution">
    <text evidence="1">The sequence shown here is derived from an EMBL/GenBank/DDBJ whole genome shotgun (WGS) entry which is preliminary data.</text>
</comment>
<dbReference type="EMBL" id="ANNJ01000018">
    <property type="protein sequence ID" value="ERJ31163.1"/>
    <property type="molecule type" value="Genomic_DNA"/>
</dbReference>
<reference evidence="1 2" key="1">
    <citation type="journal article" date="2013" name="BMC Genomics">
        <title>Comparative genomics of Campylobacter concisus isolates reveals genetic diversity and provides insights into disease association.</title>
        <authorList>
            <person name="Deshpande N.P."/>
            <person name="Kaakoush N.O."/>
            <person name="Wilkins M.R."/>
            <person name="Mitchell H.M."/>
        </authorList>
    </citation>
    <scope>NUCLEOTIDE SEQUENCE [LARGE SCALE GENOMIC DNA]</scope>
    <source>
        <strain evidence="1 2">UNSW2</strain>
    </source>
</reference>
<accession>U2GYW9</accession>
<evidence type="ECO:0000313" key="2">
    <source>
        <dbReference type="Proteomes" id="UP000016625"/>
    </source>
</evidence>
<name>U2GYW9_9BACT</name>
<evidence type="ECO:0000313" key="1">
    <source>
        <dbReference type="EMBL" id="ERJ31163.1"/>
    </source>
</evidence>
<dbReference type="AlphaFoldDB" id="U2GYW9"/>
<sequence>MWDKLTKDAKDIKPVLANDKTIIIRKELDDGTIIKYIPTSKSGGVTIEIEPVNGGIRKIHYKE</sequence>
<organism evidence="1 2">
    <name type="scientific">Campylobacter concisus UNSW2</name>
    <dbReference type="NCBI Taxonomy" id="1242965"/>
    <lineage>
        <taxon>Bacteria</taxon>
        <taxon>Pseudomonadati</taxon>
        <taxon>Campylobacterota</taxon>
        <taxon>Epsilonproteobacteria</taxon>
        <taxon>Campylobacterales</taxon>
        <taxon>Campylobacteraceae</taxon>
        <taxon>Campylobacter</taxon>
    </lineage>
</organism>
<gene>
    <name evidence="1" type="ORF">UNSW2_1410</name>
</gene>
<dbReference type="Proteomes" id="UP000016625">
    <property type="component" value="Unassembled WGS sequence"/>
</dbReference>
<proteinExistence type="predicted"/>
<protein>
    <submittedName>
        <fullName evidence="1">Uncharacterized protein</fullName>
    </submittedName>
</protein>